<feature type="non-terminal residue" evidence="1">
    <location>
        <position position="1"/>
    </location>
</feature>
<comment type="caution">
    <text evidence="1">The sequence shown here is derived from an EMBL/GenBank/DDBJ whole genome shotgun (WGS) entry which is preliminary data.</text>
</comment>
<proteinExistence type="predicted"/>
<dbReference type="EMBL" id="LXQA010429022">
    <property type="protein sequence ID" value="MCI51252.1"/>
    <property type="molecule type" value="Genomic_DNA"/>
</dbReference>
<feature type="non-terminal residue" evidence="1">
    <location>
        <position position="99"/>
    </location>
</feature>
<evidence type="ECO:0000313" key="2">
    <source>
        <dbReference type="Proteomes" id="UP000265520"/>
    </source>
</evidence>
<dbReference type="Gene3D" id="3.30.420.10">
    <property type="entry name" value="Ribonuclease H-like superfamily/Ribonuclease H"/>
    <property type="match status" value="1"/>
</dbReference>
<protein>
    <submittedName>
        <fullName evidence="1">Protein NYNRIN-like</fullName>
    </submittedName>
</protein>
<dbReference type="InterPro" id="IPR052160">
    <property type="entry name" value="Gypsy_RT_Integrase-like"/>
</dbReference>
<reference evidence="1 2" key="1">
    <citation type="journal article" date="2018" name="Front. Plant Sci.">
        <title>Red Clover (Trifolium pratense) and Zigzag Clover (T. medium) - A Picture of Genomic Similarities and Differences.</title>
        <authorList>
            <person name="Dluhosova J."/>
            <person name="Istvanek J."/>
            <person name="Nedelnik J."/>
            <person name="Repkova J."/>
        </authorList>
    </citation>
    <scope>NUCLEOTIDE SEQUENCE [LARGE SCALE GENOMIC DNA]</scope>
    <source>
        <strain evidence="2">cv. 10/8</strain>
        <tissue evidence="1">Leaf</tissue>
    </source>
</reference>
<dbReference type="InterPro" id="IPR036397">
    <property type="entry name" value="RNaseH_sf"/>
</dbReference>
<organism evidence="1 2">
    <name type="scientific">Trifolium medium</name>
    <dbReference type="NCBI Taxonomy" id="97028"/>
    <lineage>
        <taxon>Eukaryota</taxon>
        <taxon>Viridiplantae</taxon>
        <taxon>Streptophyta</taxon>
        <taxon>Embryophyta</taxon>
        <taxon>Tracheophyta</taxon>
        <taxon>Spermatophyta</taxon>
        <taxon>Magnoliopsida</taxon>
        <taxon>eudicotyledons</taxon>
        <taxon>Gunneridae</taxon>
        <taxon>Pentapetalae</taxon>
        <taxon>rosids</taxon>
        <taxon>fabids</taxon>
        <taxon>Fabales</taxon>
        <taxon>Fabaceae</taxon>
        <taxon>Papilionoideae</taxon>
        <taxon>50 kb inversion clade</taxon>
        <taxon>NPAAA clade</taxon>
        <taxon>Hologalegina</taxon>
        <taxon>IRL clade</taxon>
        <taxon>Trifolieae</taxon>
        <taxon>Trifolium</taxon>
    </lineage>
</organism>
<accession>A0A392SS46</accession>
<dbReference type="Proteomes" id="UP000265520">
    <property type="component" value="Unassembled WGS sequence"/>
</dbReference>
<evidence type="ECO:0000313" key="1">
    <source>
        <dbReference type="EMBL" id="MCI51252.1"/>
    </source>
</evidence>
<dbReference type="AlphaFoldDB" id="A0A392SS46"/>
<keyword evidence="2" id="KW-1185">Reference proteome</keyword>
<name>A0A392SS46_9FABA</name>
<dbReference type="PANTHER" id="PTHR47266">
    <property type="entry name" value="ENDONUCLEASE-RELATED"/>
    <property type="match status" value="1"/>
</dbReference>
<dbReference type="GO" id="GO:0003676">
    <property type="term" value="F:nucleic acid binding"/>
    <property type="evidence" value="ECO:0007669"/>
    <property type="project" value="InterPro"/>
</dbReference>
<sequence length="99" mass="11799">ASRKDWSMKLDEALWAYRTAFKAPIGLTPFQMVYGKSCHLPVELEHKAYWALKFLNFDENQAEEKIKVQLHELEEMRSQAYESSKLYKEKVKSYHDKQI</sequence>